<organism evidence="2 3">
    <name type="scientific">Strongyloides venezuelensis</name>
    <name type="common">Threadworm</name>
    <dbReference type="NCBI Taxonomy" id="75913"/>
    <lineage>
        <taxon>Eukaryota</taxon>
        <taxon>Metazoa</taxon>
        <taxon>Ecdysozoa</taxon>
        <taxon>Nematoda</taxon>
        <taxon>Chromadorea</taxon>
        <taxon>Rhabditida</taxon>
        <taxon>Tylenchina</taxon>
        <taxon>Panagrolaimomorpha</taxon>
        <taxon>Strongyloidoidea</taxon>
        <taxon>Strongyloididae</taxon>
        <taxon>Strongyloides</taxon>
    </lineage>
</organism>
<dbReference type="AlphaFoldDB" id="A0A0K0F6A7"/>
<protein>
    <submittedName>
        <fullName evidence="3">Pre-mRNA-splicing factor SPF27</fullName>
    </submittedName>
</protein>
<accession>A0A0K0F6A7</accession>
<dbReference type="Proteomes" id="UP000035680">
    <property type="component" value="Unassembled WGS sequence"/>
</dbReference>
<evidence type="ECO:0000313" key="3">
    <source>
        <dbReference type="WBParaSite" id="SVE_0435100.1"/>
    </source>
</evidence>
<sequence>MSTDYDEPMMEEINRQYFLIEKSKNDDLEMYNIISQMPPKNIEEFMKNYKKTKNELKSTDNLKLGSMKEAVIKIENYYLKYKLKKNTQKRLDKWENISISRKNALFKKLMNDLEEQSWDVSKNKSIRTLQMLKSRSQKMSRDVKSSAETIEVLNQKANKINCKIEKLRLKIKEYDAK</sequence>
<evidence type="ECO:0000313" key="2">
    <source>
        <dbReference type="Proteomes" id="UP000035680"/>
    </source>
</evidence>
<reference evidence="3" key="2">
    <citation type="submission" date="2015-08" db="UniProtKB">
        <authorList>
            <consortium name="WormBaseParasite"/>
        </authorList>
    </citation>
    <scope>IDENTIFICATION</scope>
</reference>
<name>A0A0K0F6A7_STRVS</name>
<keyword evidence="1" id="KW-0175">Coiled coil</keyword>
<feature type="coiled-coil region" evidence="1">
    <location>
        <begin position="150"/>
        <end position="177"/>
    </location>
</feature>
<reference evidence="2" key="1">
    <citation type="submission" date="2014-07" db="EMBL/GenBank/DDBJ databases">
        <authorList>
            <person name="Martin A.A"/>
            <person name="De Silva N."/>
        </authorList>
    </citation>
    <scope>NUCLEOTIDE SEQUENCE</scope>
</reference>
<evidence type="ECO:0000256" key="1">
    <source>
        <dbReference type="SAM" id="Coils"/>
    </source>
</evidence>
<keyword evidence="2" id="KW-1185">Reference proteome</keyword>
<dbReference type="WBParaSite" id="SVE_0435100.1">
    <property type="protein sequence ID" value="SVE_0435100.1"/>
    <property type="gene ID" value="SVE_0435100"/>
</dbReference>
<proteinExistence type="predicted"/>